<comment type="caution">
    <text evidence="2">The sequence shown here is derived from an EMBL/GenBank/DDBJ whole genome shotgun (WGS) entry which is preliminary data.</text>
</comment>
<evidence type="ECO:0000259" key="1">
    <source>
        <dbReference type="SMART" id="SM00507"/>
    </source>
</evidence>
<dbReference type="GO" id="GO:0008270">
    <property type="term" value="F:zinc ion binding"/>
    <property type="evidence" value="ECO:0007669"/>
    <property type="project" value="InterPro"/>
</dbReference>
<dbReference type="CDD" id="cd00085">
    <property type="entry name" value="HNHc"/>
    <property type="match status" value="1"/>
</dbReference>
<dbReference type="SMART" id="SM00507">
    <property type="entry name" value="HNHc"/>
    <property type="match status" value="1"/>
</dbReference>
<keyword evidence="3" id="KW-1185">Reference proteome</keyword>
<accession>A0A7W3YFT5</accession>
<gene>
    <name evidence="2" type="ORF">H4F99_14340</name>
</gene>
<dbReference type="GO" id="GO:0003676">
    <property type="term" value="F:nucleic acid binding"/>
    <property type="evidence" value="ECO:0007669"/>
    <property type="project" value="InterPro"/>
</dbReference>
<dbReference type="InterPro" id="IPR002711">
    <property type="entry name" value="HNH"/>
</dbReference>
<organism evidence="2 3">
    <name type="scientific">Marilutibacter penaei</name>
    <dbReference type="NCBI Taxonomy" id="2759900"/>
    <lineage>
        <taxon>Bacteria</taxon>
        <taxon>Pseudomonadati</taxon>
        <taxon>Pseudomonadota</taxon>
        <taxon>Gammaproteobacteria</taxon>
        <taxon>Lysobacterales</taxon>
        <taxon>Lysobacteraceae</taxon>
        <taxon>Marilutibacter</taxon>
    </lineage>
</organism>
<dbReference type="EMBL" id="JACHTE010000014">
    <property type="protein sequence ID" value="MBB1089656.1"/>
    <property type="molecule type" value="Genomic_DNA"/>
</dbReference>
<feature type="domain" description="HNH nuclease" evidence="1">
    <location>
        <begin position="3"/>
        <end position="58"/>
    </location>
</feature>
<evidence type="ECO:0000313" key="3">
    <source>
        <dbReference type="Proteomes" id="UP000552587"/>
    </source>
</evidence>
<protein>
    <submittedName>
        <fullName evidence="2">HNH endonuclease</fullName>
    </submittedName>
</protein>
<name>A0A7W3YFT5_9GAMM</name>
<keyword evidence="2" id="KW-0255">Endonuclease</keyword>
<evidence type="ECO:0000313" key="2">
    <source>
        <dbReference type="EMBL" id="MBB1089656.1"/>
    </source>
</evidence>
<dbReference type="Pfam" id="PF01844">
    <property type="entry name" value="HNH"/>
    <property type="match status" value="1"/>
</dbReference>
<dbReference type="InterPro" id="IPR003615">
    <property type="entry name" value="HNH_nuc"/>
</dbReference>
<keyword evidence="2" id="KW-0378">Hydrolase</keyword>
<dbReference type="Proteomes" id="UP000552587">
    <property type="component" value="Unassembled WGS sequence"/>
</dbReference>
<dbReference type="GO" id="GO:0004519">
    <property type="term" value="F:endonuclease activity"/>
    <property type="evidence" value="ECO:0007669"/>
    <property type="project" value="UniProtKB-KW"/>
</dbReference>
<keyword evidence="2" id="KW-0540">Nuclease</keyword>
<dbReference type="Gene3D" id="1.10.30.50">
    <property type="match status" value="1"/>
</dbReference>
<dbReference type="AlphaFoldDB" id="A0A7W3YFT5"/>
<sequence length="103" mass="11616">MAGKFSQVFERDKHRCIYCGKYMLLDFETFQTSQLDHLVPGAGDDLSNLVLSCFVCNNLKGKHVPPGVDPSADRVAYIQQVRAHVMSERANKMQDFASWTHPA</sequence>
<dbReference type="RefSeq" id="WP_182670645.1">
    <property type="nucleotide sequence ID" value="NZ_JACHTE010000014.1"/>
</dbReference>
<proteinExistence type="predicted"/>
<reference evidence="2 3" key="1">
    <citation type="submission" date="2020-07" db="EMBL/GenBank/DDBJ databases">
        <authorList>
            <person name="Xu S."/>
            <person name="Li A."/>
        </authorList>
    </citation>
    <scope>NUCLEOTIDE SEQUENCE [LARGE SCALE GENOMIC DNA]</scope>
    <source>
        <strain evidence="2 3">SG-8</strain>
    </source>
</reference>